<protein>
    <submittedName>
        <fullName evidence="1">Phosphohydrolase</fullName>
    </submittedName>
</protein>
<dbReference type="SUPFAM" id="SSF109604">
    <property type="entry name" value="HD-domain/PDEase-like"/>
    <property type="match status" value="1"/>
</dbReference>
<reference evidence="1 2" key="1">
    <citation type="submission" date="2019-03" db="EMBL/GenBank/DDBJ databases">
        <title>Paracraurococcus aquatilis NE82 genome sequence.</title>
        <authorList>
            <person name="Zhao Y."/>
            <person name="Du Z."/>
        </authorList>
    </citation>
    <scope>NUCLEOTIDE SEQUENCE [LARGE SCALE GENOMIC DNA]</scope>
    <source>
        <strain evidence="1 2">NE82</strain>
    </source>
</reference>
<keyword evidence="1" id="KW-0378">Hydrolase</keyword>
<sequence length="210" mass="22766">MGVSTGMRAWVRLPSGRRLDLLAPTPLDWTDEDLAIGLSRTFRWGGHSVWPGAPLSVAQHSLAVLALRRARARGGLAQAEARRELLHDAEEGLLGFDCISPLKPFLGEGFAALQARLSGAVALRYALPAWTPEQKRAHKACDIALAAAEAVHVAGWTREEVRGTLGIRAAVMAEDPLWPAHGGEPGFEPWRPWPPELAAERFLAALRQLG</sequence>
<accession>A0A4R4DV29</accession>
<dbReference type="Proteomes" id="UP000295023">
    <property type="component" value="Unassembled WGS sequence"/>
</dbReference>
<dbReference type="GO" id="GO:0016787">
    <property type="term" value="F:hydrolase activity"/>
    <property type="evidence" value="ECO:0007669"/>
    <property type="project" value="UniProtKB-KW"/>
</dbReference>
<proteinExistence type="predicted"/>
<dbReference type="Gene3D" id="1.10.3210.10">
    <property type="entry name" value="Hypothetical protein af1432"/>
    <property type="match status" value="1"/>
</dbReference>
<evidence type="ECO:0000313" key="1">
    <source>
        <dbReference type="EMBL" id="TCZ65940.1"/>
    </source>
</evidence>
<dbReference type="OrthoDB" id="9794481at2"/>
<organism evidence="1 2">
    <name type="scientific">Roseicella aquatilis</name>
    <dbReference type="NCBI Taxonomy" id="2527868"/>
    <lineage>
        <taxon>Bacteria</taxon>
        <taxon>Pseudomonadati</taxon>
        <taxon>Pseudomonadota</taxon>
        <taxon>Alphaproteobacteria</taxon>
        <taxon>Acetobacterales</taxon>
        <taxon>Roseomonadaceae</taxon>
        <taxon>Roseicella</taxon>
    </lineage>
</organism>
<dbReference type="EMBL" id="SKBM01000002">
    <property type="protein sequence ID" value="TCZ65940.1"/>
    <property type="molecule type" value="Genomic_DNA"/>
</dbReference>
<dbReference type="AlphaFoldDB" id="A0A4R4DV29"/>
<keyword evidence="2" id="KW-1185">Reference proteome</keyword>
<comment type="caution">
    <text evidence="1">The sequence shown here is derived from an EMBL/GenBank/DDBJ whole genome shotgun (WGS) entry which is preliminary data.</text>
</comment>
<evidence type="ECO:0000313" key="2">
    <source>
        <dbReference type="Proteomes" id="UP000295023"/>
    </source>
</evidence>
<gene>
    <name evidence="1" type="ORF">EXY23_02315</name>
</gene>
<name>A0A4R4DV29_9PROT</name>